<dbReference type="EMBL" id="OCTN01000006">
    <property type="protein sequence ID" value="SOH94960.1"/>
    <property type="molecule type" value="Genomic_DNA"/>
</dbReference>
<dbReference type="Gene3D" id="1.10.10.10">
    <property type="entry name" value="Winged helix-like DNA-binding domain superfamily/Winged helix DNA-binding domain"/>
    <property type="match status" value="1"/>
</dbReference>
<dbReference type="PROSITE" id="PS50931">
    <property type="entry name" value="HTH_LYSR"/>
    <property type="match status" value="1"/>
</dbReference>
<keyword evidence="3 6" id="KW-0238">DNA-binding</keyword>
<evidence type="ECO:0000256" key="2">
    <source>
        <dbReference type="ARBA" id="ARBA00023015"/>
    </source>
</evidence>
<keyword evidence="7" id="KW-1185">Reference proteome</keyword>
<keyword evidence="4" id="KW-0804">Transcription</keyword>
<dbReference type="GO" id="GO:0003700">
    <property type="term" value="F:DNA-binding transcription factor activity"/>
    <property type="evidence" value="ECO:0007669"/>
    <property type="project" value="InterPro"/>
</dbReference>
<dbReference type="InterPro" id="IPR036388">
    <property type="entry name" value="WH-like_DNA-bd_sf"/>
</dbReference>
<evidence type="ECO:0000256" key="4">
    <source>
        <dbReference type="ARBA" id="ARBA00023163"/>
    </source>
</evidence>
<dbReference type="Pfam" id="PF03466">
    <property type="entry name" value="LysR_substrate"/>
    <property type="match status" value="1"/>
</dbReference>
<proteinExistence type="inferred from homology"/>
<dbReference type="SUPFAM" id="SSF53850">
    <property type="entry name" value="Periplasmic binding protein-like II"/>
    <property type="match status" value="1"/>
</dbReference>
<feature type="domain" description="HTH lysR-type" evidence="5">
    <location>
        <begin position="1"/>
        <end position="58"/>
    </location>
</feature>
<comment type="similarity">
    <text evidence="1">Belongs to the LysR transcriptional regulatory family.</text>
</comment>
<evidence type="ECO:0000313" key="6">
    <source>
        <dbReference type="EMBL" id="SOH94960.1"/>
    </source>
</evidence>
<evidence type="ECO:0000259" key="5">
    <source>
        <dbReference type="PROSITE" id="PS50931"/>
    </source>
</evidence>
<dbReference type="InterPro" id="IPR036390">
    <property type="entry name" value="WH_DNA-bd_sf"/>
</dbReference>
<dbReference type="PANTHER" id="PTHR30126">
    <property type="entry name" value="HTH-TYPE TRANSCRIPTIONAL REGULATOR"/>
    <property type="match status" value="1"/>
</dbReference>
<dbReference type="SUPFAM" id="SSF46785">
    <property type="entry name" value="Winged helix' DNA-binding domain"/>
    <property type="match status" value="1"/>
</dbReference>
<evidence type="ECO:0000256" key="3">
    <source>
        <dbReference type="ARBA" id="ARBA00023125"/>
    </source>
</evidence>
<dbReference type="Proteomes" id="UP000220034">
    <property type="component" value="Unassembled WGS sequence"/>
</dbReference>
<evidence type="ECO:0000313" key="7">
    <source>
        <dbReference type="Proteomes" id="UP000220034"/>
    </source>
</evidence>
<organism evidence="6 7">
    <name type="scientific">Pontivivens marinum</name>
    <dbReference type="NCBI Taxonomy" id="1690039"/>
    <lineage>
        <taxon>Bacteria</taxon>
        <taxon>Pseudomonadati</taxon>
        <taxon>Pseudomonadota</taxon>
        <taxon>Alphaproteobacteria</taxon>
        <taxon>Rhodobacterales</taxon>
        <taxon>Paracoccaceae</taxon>
        <taxon>Pontivivens</taxon>
    </lineage>
</organism>
<gene>
    <name evidence="6" type="ORF">SAMN06273572_106111</name>
</gene>
<dbReference type="InterPro" id="IPR000847">
    <property type="entry name" value="LysR_HTH_N"/>
</dbReference>
<dbReference type="GO" id="GO:0000976">
    <property type="term" value="F:transcription cis-regulatory region binding"/>
    <property type="evidence" value="ECO:0007669"/>
    <property type="project" value="TreeGrafter"/>
</dbReference>
<dbReference type="InterPro" id="IPR005119">
    <property type="entry name" value="LysR_subst-bd"/>
</dbReference>
<sequence>MNLRALETLVQILTVPSFSAVAQIRNMTLSAVSMQMKALEAELGVELFDRQSRPPRLTPLGRQVALQSRGILEARDTVTTLCQRGEKLVGQFLIGFIQTASVRILPGFLEAARREAAGASFQFSAGLSETLSDFVAEGRLDAAVVTQVDPMPAHLCVQRLATEEMVMALPATHADADQVQLEAQLPFIRFRPSTGIGRLISASLSQVSAQPQQIILDSIEGTLECVKRGLGYTVLPRPDVERYCDAQMVIRTVSDLYPSRDLVLVTRNDRQSDGWRDALFSLMVTQE</sequence>
<dbReference type="OrthoDB" id="9811588at2"/>
<protein>
    <submittedName>
        <fullName evidence="6">DNA-binding transcriptional regulator, LysR family</fullName>
    </submittedName>
</protein>
<reference evidence="7" key="1">
    <citation type="submission" date="2017-09" db="EMBL/GenBank/DDBJ databases">
        <authorList>
            <person name="Varghese N."/>
            <person name="Submissions S."/>
        </authorList>
    </citation>
    <scope>NUCLEOTIDE SEQUENCE [LARGE SCALE GENOMIC DNA]</scope>
    <source>
        <strain evidence="7">C7</strain>
    </source>
</reference>
<dbReference type="RefSeq" id="WP_097931037.1">
    <property type="nucleotide sequence ID" value="NZ_OCTN01000006.1"/>
</dbReference>
<dbReference type="AlphaFoldDB" id="A0A2C9CUS2"/>
<dbReference type="PANTHER" id="PTHR30126:SF94">
    <property type="entry name" value="LYSR FAMILY TRANSCRIPTIONAL REGULATOR"/>
    <property type="match status" value="1"/>
</dbReference>
<accession>A0A2C9CUS2</accession>
<dbReference type="Gene3D" id="3.40.190.10">
    <property type="entry name" value="Periplasmic binding protein-like II"/>
    <property type="match status" value="2"/>
</dbReference>
<name>A0A2C9CUS2_9RHOB</name>
<dbReference type="Pfam" id="PF00126">
    <property type="entry name" value="HTH_1"/>
    <property type="match status" value="1"/>
</dbReference>
<evidence type="ECO:0000256" key="1">
    <source>
        <dbReference type="ARBA" id="ARBA00009437"/>
    </source>
</evidence>
<keyword evidence="2" id="KW-0805">Transcription regulation</keyword>